<evidence type="ECO:0000256" key="2">
    <source>
        <dbReference type="ARBA" id="ARBA00023163"/>
    </source>
</evidence>
<evidence type="ECO:0000259" key="3">
    <source>
        <dbReference type="PROSITE" id="PS51000"/>
    </source>
</evidence>
<accession>A0A172ZLL4</accession>
<gene>
    <name evidence="4" type="ORF">AR543_21370</name>
</gene>
<keyword evidence="2" id="KW-0804">Transcription</keyword>
<feature type="domain" description="HTH deoR-type" evidence="3">
    <location>
        <begin position="3"/>
        <end position="58"/>
    </location>
</feature>
<dbReference type="PRINTS" id="PR00037">
    <property type="entry name" value="HTHLACR"/>
</dbReference>
<dbReference type="SUPFAM" id="SSF46785">
    <property type="entry name" value="Winged helix' DNA-binding domain"/>
    <property type="match status" value="1"/>
</dbReference>
<organism evidence="4 5">
    <name type="scientific">Paenibacillus bovis</name>
    <dbReference type="NCBI Taxonomy" id="1616788"/>
    <lineage>
        <taxon>Bacteria</taxon>
        <taxon>Bacillati</taxon>
        <taxon>Bacillota</taxon>
        <taxon>Bacilli</taxon>
        <taxon>Bacillales</taxon>
        <taxon>Paenibacillaceae</taxon>
        <taxon>Paenibacillus</taxon>
    </lineage>
</organism>
<dbReference type="SMART" id="SM00420">
    <property type="entry name" value="HTH_DEOR"/>
    <property type="match status" value="1"/>
</dbReference>
<dbReference type="InterPro" id="IPR036390">
    <property type="entry name" value="WH_DNA-bd_sf"/>
</dbReference>
<dbReference type="SUPFAM" id="SSF100950">
    <property type="entry name" value="NagB/RpiA/CoA transferase-like"/>
    <property type="match status" value="1"/>
</dbReference>
<dbReference type="PROSITE" id="PS51000">
    <property type="entry name" value="HTH_DEOR_2"/>
    <property type="match status" value="1"/>
</dbReference>
<proteinExistence type="predicted"/>
<dbReference type="OrthoDB" id="9797223at2"/>
<keyword evidence="1" id="KW-0805">Transcription regulation</keyword>
<evidence type="ECO:0000313" key="4">
    <source>
        <dbReference type="EMBL" id="ANF98292.1"/>
    </source>
</evidence>
<dbReference type="InterPro" id="IPR014036">
    <property type="entry name" value="DeoR-like_C"/>
</dbReference>
<dbReference type="PANTHER" id="PTHR30363:SF44">
    <property type="entry name" value="AGA OPERON TRANSCRIPTIONAL REPRESSOR-RELATED"/>
    <property type="match status" value="1"/>
</dbReference>
<dbReference type="PANTHER" id="PTHR30363">
    <property type="entry name" value="HTH-TYPE TRANSCRIPTIONAL REGULATOR SRLR-RELATED"/>
    <property type="match status" value="1"/>
</dbReference>
<dbReference type="Pfam" id="PF00455">
    <property type="entry name" value="DeoRC"/>
    <property type="match status" value="1"/>
</dbReference>
<dbReference type="Proteomes" id="UP000078148">
    <property type="component" value="Chromosome"/>
</dbReference>
<dbReference type="EMBL" id="CP013023">
    <property type="protein sequence ID" value="ANF98292.1"/>
    <property type="molecule type" value="Genomic_DNA"/>
</dbReference>
<dbReference type="InterPro" id="IPR036388">
    <property type="entry name" value="WH-like_DNA-bd_sf"/>
</dbReference>
<dbReference type="RefSeq" id="WP_060536365.1">
    <property type="nucleotide sequence ID" value="NZ_CP013023.1"/>
</dbReference>
<dbReference type="Pfam" id="PF08220">
    <property type="entry name" value="HTH_DeoR"/>
    <property type="match status" value="1"/>
</dbReference>
<dbReference type="InterPro" id="IPR050313">
    <property type="entry name" value="Carb_Metab_HTH_regulators"/>
</dbReference>
<sequence length="255" mass="28090">MSALKRHERIMEILIASQEITVGELSDTLHVTGKTIREDLAKLEEMGLLVRVHGGAVLAQNDQYGILSGQGVNTKHMPEKAEIAERALHYIQPNDIIALDGGSTTLEIARRLPAIPLTVVTNDLFILSELAKREQIRLVVPGGERNRNMLVSSQAIEYVRGLNIHKAFVSSTALHPEFGLSIYTGDLVPFKKALVETAQHVYGVIDHQKFGQFALWTFAGCQELDRIITDSGLSIEQAEQFRQAGISLDQADALS</sequence>
<evidence type="ECO:0000256" key="1">
    <source>
        <dbReference type="ARBA" id="ARBA00023015"/>
    </source>
</evidence>
<protein>
    <submittedName>
        <fullName evidence="4">DeoR family transcriptional regulator</fullName>
    </submittedName>
</protein>
<reference evidence="5" key="1">
    <citation type="submission" date="2015-10" db="EMBL/GenBank/DDBJ databases">
        <title>Genome of Paenibacillus bovis sp. nov.</title>
        <authorList>
            <person name="Wu Z."/>
            <person name="Gao C."/>
            <person name="Liu Z."/>
            <person name="Zheng H."/>
        </authorList>
    </citation>
    <scope>NUCLEOTIDE SEQUENCE [LARGE SCALE GENOMIC DNA]</scope>
    <source>
        <strain evidence="5">BD3526</strain>
    </source>
</reference>
<dbReference type="GO" id="GO:0003700">
    <property type="term" value="F:DNA-binding transcription factor activity"/>
    <property type="evidence" value="ECO:0007669"/>
    <property type="project" value="InterPro"/>
</dbReference>
<dbReference type="InterPro" id="IPR001034">
    <property type="entry name" value="DeoR_HTH"/>
</dbReference>
<name>A0A172ZLL4_9BACL</name>
<dbReference type="InterPro" id="IPR037171">
    <property type="entry name" value="NagB/RpiA_transferase-like"/>
</dbReference>
<reference evidence="4 5" key="2">
    <citation type="journal article" date="2016" name="Int. J. Syst. Evol. Microbiol.">
        <title>Paenibacillus bovis sp. nov., isolated from raw yak (Bos grunniens) milk.</title>
        <authorList>
            <person name="Gao C."/>
            <person name="Han J."/>
            <person name="Liu Z."/>
            <person name="Xu X."/>
            <person name="Hang F."/>
            <person name="Wu Z."/>
        </authorList>
    </citation>
    <scope>NUCLEOTIDE SEQUENCE [LARGE SCALE GENOMIC DNA]</scope>
    <source>
        <strain evidence="4 5">BD3526</strain>
    </source>
</reference>
<dbReference type="STRING" id="1616788.AR543_21370"/>
<dbReference type="AlphaFoldDB" id="A0A172ZLL4"/>
<dbReference type="Gene3D" id="1.10.10.10">
    <property type="entry name" value="Winged helix-like DNA-binding domain superfamily/Winged helix DNA-binding domain"/>
    <property type="match status" value="1"/>
</dbReference>
<evidence type="ECO:0000313" key="5">
    <source>
        <dbReference type="Proteomes" id="UP000078148"/>
    </source>
</evidence>
<dbReference type="KEGG" id="pbv:AR543_21370"/>
<dbReference type="SMART" id="SM01134">
    <property type="entry name" value="DeoRC"/>
    <property type="match status" value="1"/>
</dbReference>
<keyword evidence="5" id="KW-1185">Reference proteome</keyword>